<dbReference type="AlphaFoldDB" id="A0A432Z9J7"/>
<accession>A0A432Z9J7</accession>
<keyword evidence="1" id="KW-0732">Signal</keyword>
<feature type="chain" id="PRO_5019100410" description="YjbF family lipoprotein" evidence="1">
    <location>
        <begin position="24"/>
        <end position="229"/>
    </location>
</feature>
<feature type="signal peptide" evidence="1">
    <location>
        <begin position="1"/>
        <end position="23"/>
    </location>
</feature>
<dbReference type="SUPFAM" id="SSF159270">
    <property type="entry name" value="YmcC-like"/>
    <property type="match status" value="1"/>
</dbReference>
<dbReference type="STRING" id="1122124.GCA_000423165_00537"/>
<keyword evidence="3" id="KW-1185">Reference proteome</keyword>
<proteinExistence type="predicted"/>
<evidence type="ECO:0000256" key="1">
    <source>
        <dbReference type="SAM" id="SignalP"/>
    </source>
</evidence>
<name>A0A432Z9J7_9GAMM</name>
<dbReference type="Gene3D" id="2.40.360.10">
    <property type="entry name" value="YmcC-like"/>
    <property type="match status" value="1"/>
</dbReference>
<dbReference type="EMBL" id="PIQE01000001">
    <property type="protein sequence ID" value="RUO74569.1"/>
    <property type="molecule type" value="Genomic_DNA"/>
</dbReference>
<evidence type="ECO:0000313" key="3">
    <source>
        <dbReference type="Proteomes" id="UP000287022"/>
    </source>
</evidence>
<sequence length="229" mass="25653">MATLFRMGLVVTFSALLLSGCSARVKNVADTAKTALFGHQDVVLTTEQVNDYPYAAAYIKTDHFPQAVAVLDRVSDQQRVYRTGAEESITVRLGRILTSSGVPGMPLYTSNWQSDPLACHVQQQHMGTRQLCPRHWQRDVEVGNYGENDVTRQTVQSSFMVGEKQSYQHPDGTDLTVTTIIERGSVADHSFENQFYTVAGRVVYARQWVSPKIGYAIWREMKPFSGDLN</sequence>
<dbReference type="Proteomes" id="UP000287022">
    <property type="component" value="Unassembled WGS sequence"/>
</dbReference>
<dbReference type="InterPro" id="IPR023373">
    <property type="entry name" value="YmcC_sf"/>
</dbReference>
<dbReference type="PROSITE" id="PS51257">
    <property type="entry name" value="PROKAR_LIPOPROTEIN"/>
    <property type="match status" value="1"/>
</dbReference>
<comment type="caution">
    <text evidence="2">The sequence shown here is derived from an EMBL/GenBank/DDBJ whole genome shotgun (WGS) entry which is preliminary data.</text>
</comment>
<organism evidence="2 3">
    <name type="scientific">Pseudidiomarina sediminum</name>
    <dbReference type="NCBI Taxonomy" id="431675"/>
    <lineage>
        <taxon>Bacteria</taxon>
        <taxon>Pseudomonadati</taxon>
        <taxon>Pseudomonadota</taxon>
        <taxon>Gammaproteobacteria</taxon>
        <taxon>Alteromonadales</taxon>
        <taxon>Idiomarinaceae</taxon>
        <taxon>Pseudidiomarina</taxon>
    </lineage>
</organism>
<evidence type="ECO:0000313" key="2">
    <source>
        <dbReference type="EMBL" id="RUO74569.1"/>
    </source>
</evidence>
<reference evidence="3" key="1">
    <citation type="journal article" date="2018" name="Front. Microbiol.">
        <title>Genome-Based Analysis Reveals the Taxonomy and Diversity of the Family Idiomarinaceae.</title>
        <authorList>
            <person name="Liu Y."/>
            <person name="Lai Q."/>
            <person name="Shao Z."/>
        </authorList>
    </citation>
    <scope>NUCLEOTIDE SEQUENCE [LARGE SCALE GENOMIC DNA]</scope>
    <source>
        <strain evidence="3">c121</strain>
    </source>
</reference>
<gene>
    <name evidence="2" type="ORF">CWI80_04300</name>
</gene>
<protein>
    <recommendedName>
        <fullName evidence="4">YjbF family lipoprotein</fullName>
    </recommendedName>
</protein>
<dbReference type="RefSeq" id="WP_084616830.1">
    <property type="nucleotide sequence ID" value="NZ_PIQE01000001.1"/>
</dbReference>
<evidence type="ECO:0008006" key="4">
    <source>
        <dbReference type="Google" id="ProtNLM"/>
    </source>
</evidence>
<dbReference type="InterPro" id="IPR021308">
    <property type="entry name" value="GfcB"/>
</dbReference>
<dbReference type="Pfam" id="PF11102">
    <property type="entry name" value="YjbF"/>
    <property type="match status" value="1"/>
</dbReference>